<accession>A0A1B0BL02</accession>
<name>A0A1B0BL02_9MUSC</name>
<sequence length="203" mass="23650">MIGTYPGQNSATSNTNGNECRLIDIWVNDWILNSQRDNKNALLQVQSEPTINTTSSMPSMVLIDSQIDDSQPSQVSTDLIERETVLERASSWTVCSQEKEHVSAYLMSTSTSTSCFAFERKKLEVEHQKLQLERKKFEWQQEKERTELTLKQKTLENLFQLKNLELARLQKMEKAKLELDHEEKNLKFKMKKKASKKRRATHK</sequence>
<proteinExistence type="predicted"/>
<dbReference type="AlphaFoldDB" id="A0A1B0BL02"/>
<keyword evidence="2" id="KW-1185">Reference proteome</keyword>
<reference evidence="1" key="2">
    <citation type="submission" date="2020-05" db="UniProtKB">
        <authorList>
            <consortium name="EnsemblMetazoa"/>
        </authorList>
    </citation>
    <scope>IDENTIFICATION</scope>
    <source>
        <strain evidence="1">IAEA</strain>
    </source>
</reference>
<organism evidence="1 2">
    <name type="scientific">Glossina palpalis gambiensis</name>
    <dbReference type="NCBI Taxonomy" id="67801"/>
    <lineage>
        <taxon>Eukaryota</taxon>
        <taxon>Metazoa</taxon>
        <taxon>Ecdysozoa</taxon>
        <taxon>Arthropoda</taxon>
        <taxon>Hexapoda</taxon>
        <taxon>Insecta</taxon>
        <taxon>Pterygota</taxon>
        <taxon>Neoptera</taxon>
        <taxon>Endopterygota</taxon>
        <taxon>Diptera</taxon>
        <taxon>Brachycera</taxon>
        <taxon>Muscomorpha</taxon>
        <taxon>Hippoboscoidea</taxon>
        <taxon>Glossinidae</taxon>
        <taxon>Glossina</taxon>
    </lineage>
</organism>
<dbReference type="Proteomes" id="UP000092460">
    <property type="component" value="Unassembled WGS sequence"/>
</dbReference>
<evidence type="ECO:0000313" key="1">
    <source>
        <dbReference type="EnsemblMetazoa" id="GPPI033428-PA"/>
    </source>
</evidence>
<evidence type="ECO:0000313" key="2">
    <source>
        <dbReference type="Proteomes" id="UP000092460"/>
    </source>
</evidence>
<dbReference type="EnsemblMetazoa" id="GPPI033428-RA">
    <property type="protein sequence ID" value="GPPI033428-PA"/>
    <property type="gene ID" value="GPPI033428"/>
</dbReference>
<protein>
    <submittedName>
        <fullName evidence="1">Uncharacterized protein</fullName>
    </submittedName>
</protein>
<reference evidence="2" key="1">
    <citation type="submission" date="2015-01" db="EMBL/GenBank/DDBJ databases">
        <authorList>
            <person name="Aksoy S."/>
            <person name="Warren W."/>
            <person name="Wilson R.K."/>
        </authorList>
    </citation>
    <scope>NUCLEOTIDE SEQUENCE [LARGE SCALE GENOMIC DNA]</scope>
    <source>
        <strain evidence="2">IAEA</strain>
    </source>
</reference>
<dbReference type="VEuPathDB" id="VectorBase:GPPI033428"/>
<dbReference type="EMBL" id="JXJN01016128">
    <property type="status" value="NOT_ANNOTATED_CDS"/>
    <property type="molecule type" value="Genomic_DNA"/>
</dbReference>